<dbReference type="SUPFAM" id="SSF53756">
    <property type="entry name" value="UDP-Glycosyltransferase/glycogen phosphorylase"/>
    <property type="match status" value="1"/>
</dbReference>
<evidence type="ECO:0000313" key="7">
    <source>
        <dbReference type="Proteomes" id="UP000525078"/>
    </source>
</evidence>
<dbReference type="PROSITE" id="PS00375">
    <property type="entry name" value="UDPGT"/>
    <property type="match status" value="1"/>
</dbReference>
<evidence type="ECO:0000256" key="1">
    <source>
        <dbReference type="ARBA" id="ARBA00009995"/>
    </source>
</evidence>
<evidence type="ECO:0000256" key="2">
    <source>
        <dbReference type="ARBA" id="ARBA00022676"/>
    </source>
</evidence>
<evidence type="ECO:0000256" key="4">
    <source>
        <dbReference type="RuleBase" id="RU003718"/>
    </source>
</evidence>
<keyword evidence="2 4" id="KW-0328">Glycosyltransferase</keyword>
<evidence type="ECO:0000256" key="3">
    <source>
        <dbReference type="ARBA" id="ARBA00022679"/>
    </source>
</evidence>
<protein>
    <recommendedName>
        <fullName evidence="5">Glycosyltransferase</fullName>
        <ecNumber evidence="5">2.4.1.-</ecNumber>
    </recommendedName>
</protein>
<organism evidence="6 7">
    <name type="scientific">Cannabis sativa</name>
    <name type="common">Hemp</name>
    <name type="synonym">Marijuana</name>
    <dbReference type="NCBI Taxonomy" id="3483"/>
    <lineage>
        <taxon>Eukaryota</taxon>
        <taxon>Viridiplantae</taxon>
        <taxon>Streptophyta</taxon>
        <taxon>Embryophyta</taxon>
        <taxon>Tracheophyta</taxon>
        <taxon>Spermatophyta</taxon>
        <taxon>Magnoliopsida</taxon>
        <taxon>eudicotyledons</taxon>
        <taxon>Gunneridae</taxon>
        <taxon>Pentapetalae</taxon>
        <taxon>rosids</taxon>
        <taxon>fabids</taxon>
        <taxon>Rosales</taxon>
        <taxon>Cannabaceae</taxon>
        <taxon>Cannabis</taxon>
    </lineage>
</organism>
<dbReference type="PANTHER" id="PTHR48046:SF6">
    <property type="entry name" value="GLYCOSYLTRANSFERASE"/>
    <property type="match status" value="1"/>
</dbReference>
<dbReference type="Proteomes" id="UP000525078">
    <property type="component" value="Unassembled WGS sequence"/>
</dbReference>
<dbReference type="CDD" id="cd03784">
    <property type="entry name" value="GT1_Gtf-like"/>
    <property type="match status" value="1"/>
</dbReference>
<dbReference type="EC" id="2.4.1.-" evidence="5"/>
<dbReference type="InterPro" id="IPR002213">
    <property type="entry name" value="UDP_glucos_trans"/>
</dbReference>
<dbReference type="FunFam" id="3.40.50.2000:FF:000051">
    <property type="entry name" value="Glycosyltransferase"/>
    <property type="match status" value="1"/>
</dbReference>
<dbReference type="PANTHER" id="PTHR48046">
    <property type="entry name" value="UDP-GLYCOSYLTRANSFERASE 72E1"/>
    <property type="match status" value="1"/>
</dbReference>
<gene>
    <name evidence="6" type="ORF">F8388_013877</name>
</gene>
<sequence>MNMRLLCSIGPIDNNPIFLNQESDQSIGQSYRLQTHRVLNGEAPSIDFETSQRLADIESQIVVFIIIIDVGKLQNQPSIAKKQHLKVYAPSPAKKAILNSLPAAIDIIYLPPVSFDDLPKDSNPELKLSHIITHSLFSLQTELNSLLISTNSTPLTAFFADPFGVKALEVSRGLNIPTFVFFPTNVVVLSLLFHLPMLDKSFSSRFLRDLPDLIKLPGCAPLHGKDVLEPIQDRQTETYKSFLNTSKEFYLTNGIIINSFSGIESEAIKALQANEGMPPIFPVGPIMQIGQTNTNGAEYCLSWLDKQPSRSVLYVSFGSGGTLSSDQMTELAFGLEMSGQKFIWVVRKPNNESANAAYLKDGQSQFEATDVLPKGFLERTKGQGLVMQSWAPQTLVLSHGSTGGFLCHCGWSSTLESMVEGVPLIAWPLFAEQKMNAVMLVDGLEVALRPIEAENGIVGRDEIARVVKVVMDRSCEEGKKVRERMNEFKDAAAKALSHDGSSTRALSNLAFTLRSKASN</sequence>
<accession>A0A7J6E907</accession>
<dbReference type="AlphaFoldDB" id="A0A7J6E907"/>
<keyword evidence="3 4" id="KW-0808">Transferase</keyword>
<dbReference type="EMBL" id="JAATIP010000274">
    <property type="protein sequence ID" value="KAF4354928.1"/>
    <property type="molecule type" value="Genomic_DNA"/>
</dbReference>
<evidence type="ECO:0000256" key="5">
    <source>
        <dbReference type="RuleBase" id="RU362057"/>
    </source>
</evidence>
<evidence type="ECO:0000313" key="6">
    <source>
        <dbReference type="EMBL" id="KAF4354928.1"/>
    </source>
</evidence>
<comment type="similarity">
    <text evidence="1 4">Belongs to the UDP-glycosyltransferase family.</text>
</comment>
<dbReference type="GO" id="GO:0008194">
    <property type="term" value="F:UDP-glycosyltransferase activity"/>
    <property type="evidence" value="ECO:0007669"/>
    <property type="project" value="InterPro"/>
</dbReference>
<comment type="caution">
    <text evidence="6">The sequence shown here is derived from an EMBL/GenBank/DDBJ whole genome shotgun (WGS) entry which is preliminary data.</text>
</comment>
<dbReference type="InterPro" id="IPR035595">
    <property type="entry name" value="UDP_glycos_trans_CS"/>
</dbReference>
<dbReference type="Gene3D" id="3.40.50.2000">
    <property type="entry name" value="Glycogen Phosphorylase B"/>
    <property type="match status" value="2"/>
</dbReference>
<reference evidence="6 7" key="1">
    <citation type="journal article" date="2020" name="bioRxiv">
        <title>Sequence and annotation of 42 cannabis genomes reveals extensive copy number variation in cannabinoid synthesis and pathogen resistance genes.</title>
        <authorList>
            <person name="Mckernan K.J."/>
            <person name="Helbert Y."/>
            <person name="Kane L.T."/>
            <person name="Ebling H."/>
            <person name="Zhang L."/>
            <person name="Liu B."/>
            <person name="Eaton Z."/>
            <person name="Mclaughlin S."/>
            <person name="Kingan S."/>
            <person name="Baybayan P."/>
            <person name="Concepcion G."/>
            <person name="Jordan M."/>
            <person name="Riva A."/>
            <person name="Barbazuk W."/>
            <person name="Harkins T."/>
        </authorList>
    </citation>
    <scope>NUCLEOTIDE SEQUENCE [LARGE SCALE GENOMIC DNA]</scope>
    <source>
        <strain evidence="7">cv. Jamaican Lion 4</strain>
        <tissue evidence="6">Leaf</tissue>
    </source>
</reference>
<name>A0A7J6E907_CANSA</name>
<dbReference type="Pfam" id="PF00201">
    <property type="entry name" value="UDPGT"/>
    <property type="match status" value="1"/>
</dbReference>
<proteinExistence type="inferred from homology"/>